<dbReference type="InterPro" id="IPR014729">
    <property type="entry name" value="Rossmann-like_a/b/a_fold"/>
</dbReference>
<dbReference type="InterPro" id="IPR014730">
    <property type="entry name" value="ETF_a/b_N"/>
</dbReference>
<dbReference type="PANTHER" id="PTHR43153">
    <property type="entry name" value="ELECTRON TRANSFER FLAVOPROTEIN ALPHA"/>
    <property type="match status" value="1"/>
</dbReference>
<dbReference type="Gene3D" id="3.40.50.620">
    <property type="entry name" value="HUPs"/>
    <property type="match status" value="1"/>
</dbReference>
<evidence type="ECO:0000313" key="5">
    <source>
        <dbReference type="EMBL" id="BBO80985.1"/>
    </source>
</evidence>
<feature type="binding site" evidence="3">
    <location>
        <begin position="240"/>
        <end position="247"/>
    </location>
    <ligand>
        <name>FAD</name>
        <dbReference type="ChEBI" id="CHEBI:57692"/>
    </ligand>
</feature>
<dbReference type="SUPFAM" id="SSF52467">
    <property type="entry name" value="DHS-like NAD/FAD-binding domain"/>
    <property type="match status" value="1"/>
</dbReference>
<feature type="domain" description="Electron transfer flavoprotein alpha/beta-subunit N-terminal" evidence="4">
    <location>
        <begin position="2"/>
        <end position="168"/>
    </location>
</feature>
<dbReference type="Pfam" id="PF01012">
    <property type="entry name" value="ETF"/>
    <property type="match status" value="1"/>
</dbReference>
<name>A0A5K7ZL52_9BACT</name>
<evidence type="ECO:0000256" key="1">
    <source>
        <dbReference type="ARBA" id="ARBA00005817"/>
    </source>
</evidence>
<dbReference type="PIRSF" id="PIRSF000089">
    <property type="entry name" value="Electra_flavoP_a"/>
    <property type="match status" value="1"/>
</dbReference>
<dbReference type="EMBL" id="AP021876">
    <property type="protein sequence ID" value="BBO80985.1"/>
    <property type="molecule type" value="Genomic_DNA"/>
</dbReference>
<sequence length="295" mass="30822">MKTLIVEIVDAKRIGELVTAARLIGDEPDILALGTGAVPGRYAKAYQAMTEASANMVGPIAELIAANGYDAVLLSATTVGAEIAGKLGARLTAPVISEVIDITPDRIVKRPVYGGKAVAAYKIEKQPVVLTVRRKYFETADLQGVTETIPLSVAPGDVHLIAEEVVQTDGIALEDAEVVVSGGRGIGEKDNFTMLKEMAGLVNGAVGASRGAVDEGWAMPRMQIGQTGNIIAPAVYFAVGISGASQHLAGIANAKCVVAINKDEEANIFKRAQFGIVADYKKVVPALTAALKEDR</sequence>
<feature type="binding site" evidence="3">
    <location>
        <position position="261"/>
    </location>
    <ligand>
        <name>FAD</name>
        <dbReference type="ChEBI" id="CHEBI:57692"/>
    </ligand>
</feature>
<dbReference type="KEGG" id="dov:DSCO28_15510"/>
<proteinExistence type="inferred from homology"/>
<dbReference type="Pfam" id="PF00766">
    <property type="entry name" value="ETF_alpha"/>
    <property type="match status" value="1"/>
</dbReference>
<gene>
    <name evidence="5" type="primary">etfA_2</name>
    <name evidence="5" type="ORF">DSCO28_15510</name>
</gene>
<keyword evidence="2" id="KW-0249">Electron transport</keyword>
<dbReference type="InterPro" id="IPR029035">
    <property type="entry name" value="DHS-like_NAD/FAD-binding_dom"/>
</dbReference>
<dbReference type="Gene3D" id="3.40.50.1220">
    <property type="entry name" value="TPP-binding domain"/>
    <property type="match status" value="1"/>
</dbReference>
<feature type="binding site" evidence="3">
    <location>
        <begin position="223"/>
        <end position="227"/>
    </location>
    <ligand>
        <name>FAD</name>
        <dbReference type="ChEBI" id="CHEBI:57692"/>
    </ligand>
</feature>
<dbReference type="InterPro" id="IPR014731">
    <property type="entry name" value="ETF_asu_C"/>
</dbReference>
<keyword evidence="3" id="KW-0274">FAD</keyword>
<dbReference type="SMART" id="SM00893">
    <property type="entry name" value="ETF"/>
    <property type="match status" value="1"/>
</dbReference>
<dbReference type="SUPFAM" id="SSF52402">
    <property type="entry name" value="Adenine nucleotide alpha hydrolases-like"/>
    <property type="match status" value="1"/>
</dbReference>
<reference evidence="5 6" key="1">
    <citation type="submission" date="2019-11" db="EMBL/GenBank/DDBJ databases">
        <title>Comparative genomics of hydrocarbon-degrading Desulfosarcina strains.</title>
        <authorList>
            <person name="Watanabe M."/>
            <person name="Kojima H."/>
            <person name="Fukui M."/>
        </authorList>
    </citation>
    <scope>NUCLEOTIDE SEQUENCE [LARGE SCALE GENOMIC DNA]</scope>
    <source>
        <strain evidence="5 6">28bB2T</strain>
    </source>
</reference>
<dbReference type="InterPro" id="IPR001308">
    <property type="entry name" value="ETF_a/FixB"/>
</dbReference>
<feature type="binding site" evidence="3">
    <location>
        <begin position="209"/>
        <end position="210"/>
    </location>
    <ligand>
        <name>FAD</name>
        <dbReference type="ChEBI" id="CHEBI:57692"/>
    </ligand>
</feature>
<dbReference type="AlphaFoldDB" id="A0A5K7ZL52"/>
<evidence type="ECO:0000256" key="2">
    <source>
        <dbReference type="ARBA" id="ARBA00022982"/>
    </source>
</evidence>
<keyword evidence="3" id="KW-0285">Flavoprotein</keyword>
<evidence type="ECO:0000313" key="6">
    <source>
        <dbReference type="Proteomes" id="UP000425960"/>
    </source>
</evidence>
<dbReference type="PANTHER" id="PTHR43153:SF1">
    <property type="entry name" value="ELECTRON TRANSFER FLAVOPROTEIN SUBUNIT ALPHA, MITOCHONDRIAL"/>
    <property type="match status" value="1"/>
</dbReference>
<feature type="binding site" evidence="3">
    <location>
        <position position="184"/>
    </location>
    <ligand>
        <name>FAD</name>
        <dbReference type="ChEBI" id="CHEBI:57692"/>
    </ligand>
</feature>
<dbReference type="GO" id="GO:0033539">
    <property type="term" value="P:fatty acid beta-oxidation using acyl-CoA dehydrogenase"/>
    <property type="evidence" value="ECO:0007669"/>
    <property type="project" value="TreeGrafter"/>
</dbReference>
<accession>A0A5K7ZL52</accession>
<protein>
    <submittedName>
        <fullName evidence="5">Electron transfer flavoprotein subunit beta</fullName>
    </submittedName>
</protein>
<keyword evidence="2" id="KW-0813">Transport</keyword>
<comment type="cofactor">
    <cofactor evidence="3">
        <name>FAD</name>
        <dbReference type="ChEBI" id="CHEBI:57692"/>
    </cofactor>
    <text evidence="3">Binds 1 FAD per dimer.</text>
</comment>
<evidence type="ECO:0000259" key="4">
    <source>
        <dbReference type="SMART" id="SM00893"/>
    </source>
</evidence>
<dbReference type="Proteomes" id="UP000425960">
    <property type="component" value="Chromosome"/>
</dbReference>
<organism evidence="5 6">
    <name type="scientific">Desulfosarcina ovata subsp. sediminis</name>
    <dbReference type="NCBI Taxonomy" id="885957"/>
    <lineage>
        <taxon>Bacteria</taxon>
        <taxon>Pseudomonadati</taxon>
        <taxon>Thermodesulfobacteriota</taxon>
        <taxon>Desulfobacteria</taxon>
        <taxon>Desulfobacterales</taxon>
        <taxon>Desulfosarcinaceae</taxon>
        <taxon>Desulfosarcina</taxon>
    </lineage>
</organism>
<dbReference type="RefSeq" id="WP_155321795.1">
    <property type="nucleotide sequence ID" value="NZ_AP021876.1"/>
</dbReference>
<evidence type="ECO:0000256" key="3">
    <source>
        <dbReference type="PIRSR" id="PIRSR000089-1"/>
    </source>
</evidence>
<dbReference type="GO" id="GO:0009055">
    <property type="term" value="F:electron transfer activity"/>
    <property type="evidence" value="ECO:0007669"/>
    <property type="project" value="InterPro"/>
</dbReference>
<dbReference type="GO" id="GO:0050660">
    <property type="term" value="F:flavin adenine dinucleotide binding"/>
    <property type="evidence" value="ECO:0007669"/>
    <property type="project" value="InterPro"/>
</dbReference>
<comment type="similarity">
    <text evidence="1">Belongs to the ETF alpha-subunit/FixB family.</text>
</comment>